<dbReference type="PIRSF" id="PIRSF001734">
    <property type="entry name" value="BRCA1"/>
    <property type="match status" value="1"/>
</dbReference>
<evidence type="ECO:0000256" key="13">
    <source>
        <dbReference type="ARBA" id="ARBA00022737"/>
    </source>
</evidence>
<dbReference type="InterPro" id="IPR036420">
    <property type="entry name" value="BRCT_dom_sf"/>
</dbReference>
<feature type="region of interest" description="Disordered" evidence="34">
    <location>
        <begin position="1344"/>
        <end position="1383"/>
    </location>
</feature>
<feature type="region of interest" description="Disordered" evidence="34">
    <location>
        <begin position="416"/>
        <end position="438"/>
    </location>
</feature>
<feature type="region of interest" description="Disordered" evidence="34">
    <location>
        <begin position="909"/>
        <end position="970"/>
    </location>
</feature>
<dbReference type="InterPro" id="IPR011364">
    <property type="entry name" value="BRCA1"/>
</dbReference>
<keyword evidence="22" id="KW-0443">Lipid metabolism</keyword>
<feature type="compositionally biased region" description="Basic and acidic residues" evidence="34">
    <location>
        <begin position="755"/>
        <end position="766"/>
    </location>
</feature>
<dbReference type="FunFam" id="3.40.50.10190:FF:000006">
    <property type="entry name" value="Breast cancer type 1 susceptibility protein homolog"/>
    <property type="match status" value="1"/>
</dbReference>
<keyword evidence="13" id="KW-0677">Repeat</keyword>
<evidence type="ECO:0000256" key="26">
    <source>
        <dbReference type="ARBA" id="ARBA00023163"/>
    </source>
</evidence>
<organism evidence="37 38">
    <name type="scientific">Anser cygnoides</name>
    <name type="common">Swan goose</name>
    <dbReference type="NCBI Taxonomy" id="8845"/>
    <lineage>
        <taxon>Eukaryota</taxon>
        <taxon>Metazoa</taxon>
        <taxon>Chordata</taxon>
        <taxon>Craniata</taxon>
        <taxon>Vertebrata</taxon>
        <taxon>Euteleostomi</taxon>
        <taxon>Archelosauria</taxon>
        <taxon>Archosauria</taxon>
        <taxon>Dinosauria</taxon>
        <taxon>Saurischia</taxon>
        <taxon>Theropoda</taxon>
        <taxon>Coelurosauria</taxon>
        <taxon>Aves</taxon>
        <taxon>Neognathae</taxon>
        <taxon>Galloanserae</taxon>
        <taxon>Anseriformes</taxon>
        <taxon>Anatidae</taxon>
        <taxon>Anserinae</taxon>
        <taxon>Anser</taxon>
    </lineage>
</organism>
<sequence length="1998" mass="219331">MADRPQPAPPALRSMLLVARPVAQPSRHAGWSGGGAARGGSTTITQPGEAGSGRTGGEPTAAHFRCSHNAACRTGATPVEEPEVTREHHSQSDTSFPAVATEGGPFAKKAANKMAFLGPRDAVGECDWLFGCVVFLAGGKGAKCDRAAVGGYFGLRSMDLAVVAVGEVQNVLLAMQKNLECPICLDVVKEPVSTKCDHIFCRFCMYKLLSRKKKGVVQCPLCKTEVTKRGLTENSRFKQLIEGLLEAIHAFELDTGVKFLNSHHLPKSSTEATTAKLPCNESSVIHSKGFRNRKRSAKENEQENCTLQGANVDAQRTDTSVKRCSLRNRKQKCDFEKGVFIELGTDSSEELCKQAGNTGVGNKEVVQISSQEKLEEPKSPEKGNEYSCDTRPTEPRAKEIILPNVIGESDFSKEALSKKSTQNVTEHANPDQVNEMECQSSPLNILATDLLTERCDRIDNASPLKNGDTSFSKNAEEMDAEQTQCGNKSQEFDLEDSSENRPDKSKEIDAVVQSVEDVEMCESENDSKKESPLEKLLQPETPHCPTLHQVSRKRLKRSIQKVNEWFSKSNEILSSNSSHDDPAEASDVSSEGDALSDKDSCISEKTSPVVGFMETTVSEGNRRWSKEKTDSIKDKIFGKTYERERKSNPPIIMKEILPTTKKEDVPAVQECLNNSRKDSLKRKRKAARHLQPEDFIKKKDVEEAGGCPQNVNSCLGDAEKKKCDESSAVKENPPPEKRKSSTLAEFEGGSMSKNATEKVTCEHSNGELELNNSDQKSTKNTSSAAKRCRRSTRTMCALQLVVDKNSGSPDPAETLIESYPSSEEPRNVDSEQRQVRRSRRLQLLSEEMTKETAKRVVMKEASKCDSDREGSVFGVEKTALVRDSECKDLCEQQGILSCKPLTNLESADMEANAVQISPENSSETTETGKSLFNPAPSHQHSNLNSSSPKADSQEGEMLGNHFRLQSPSKTVVQTASHLPEGQRAESCTTLPQDKERCTQNVPEGLRTEKSPMAKNVSEPTKESEDSELDTQYLRNIFRNSKRLSFSLYPTPRKACEVDGVASEELKISCAAQVEKRHGKYLNTGNLHEEKTAENLSDVCEREKMKSYESACASPVSCTVSNAECACSGDCQDVSQVANRGNLMTPVRMGAARSEGKNRPQKGERRSKKTASTDVGAESALRRNPIRSSRSQSDQSNTEEHIFQRTDLNTVSETCFSSESDQAEKAEFVDSEGPVLCFQPGSMACPTACQQRSAEFNCKDTEKRSSKRRQVKGDKEQSTQTASIGVPECLVAETLEEPFKGSGDCTDTSETPDGLMCSDDDSEENVSFCEARRKDSSAVFVKSDLVKERNSGGGSSKPRSTRIRRSRRRAQKLQSSSEESSEDDDLPCFQALMFGKSVSTPLQTNKQTTSAVGSSGNPSALPRGGSREDNNVQKTPDAALSNGCASPSQESECSVNLFSSQSNMSEESADGAQELKKPLLQVHASKQPSNVSESKESLQSCTGGLKRRKTNSKDECQEDPNQGTNLGEASGYDSETSHVGDSCGPFSQGEILSTQQKNAMQNNLKKLQQEMAALEAVLQQHGSQDSELLPSFAVEQMRQRGAESTSEGNFANHKCSTSTGFSADDVHVTPSDSSNSEVKELGIERSPEQPYASLKSVRSKRLDLEEDLQRDSVMENKAPQETKPVQEAVQEYSQSEEENADEKSGTKLNKASVLNDLCGNVTRSPNASSSFVKPPHLQTAEATNSSAIAQNDDKSRSQGCKLKRSVCFPTSVLHNAAGKENATSPVVTNRKKMSIVASGLNQSEHMVVQKFARKSQSTFSNHITDGTTHVIMKTDKELVCERTLKYFLGIAGRKWVVSYQWVIQSFKEGMILDEENFEVRGDVINGRNHQGPKRARQSLTEKIFKDFEICCYGPFTDMTTGHLEWMVELCGASVVKQLHLFTHKTNSTAVVVVQPDAWMEGTSYKAIQQKNNVAVVTREWVLDSVACYECQELDAYLVS</sequence>
<evidence type="ECO:0000256" key="2">
    <source>
        <dbReference type="ARBA" id="ARBA00004123"/>
    </source>
</evidence>
<feature type="compositionally biased region" description="Basic and acidic residues" evidence="34">
    <location>
        <begin position="1659"/>
        <end position="1679"/>
    </location>
</feature>
<keyword evidence="29" id="KW-0539">Nucleus</keyword>
<dbReference type="GO" id="GO:0070013">
    <property type="term" value="C:intracellular organelle lumen"/>
    <property type="evidence" value="ECO:0007669"/>
    <property type="project" value="UniProtKB-ARBA"/>
</dbReference>
<dbReference type="Pfam" id="PF00097">
    <property type="entry name" value="zf-C3HC4"/>
    <property type="match status" value="1"/>
</dbReference>
<evidence type="ECO:0000256" key="17">
    <source>
        <dbReference type="ARBA" id="ARBA00022832"/>
    </source>
</evidence>
<dbReference type="CDD" id="cd17735">
    <property type="entry name" value="BRCT_BRCA1_rpt1"/>
    <property type="match status" value="1"/>
</dbReference>
<dbReference type="GO" id="GO:0006633">
    <property type="term" value="P:fatty acid biosynthetic process"/>
    <property type="evidence" value="ECO:0007669"/>
    <property type="project" value="UniProtKB-KW"/>
</dbReference>
<feature type="region of interest" description="Disordered" evidence="34">
    <location>
        <begin position="1141"/>
        <end position="1203"/>
    </location>
</feature>
<keyword evidence="17" id="KW-0276">Fatty acid metabolism</keyword>
<evidence type="ECO:0000256" key="18">
    <source>
        <dbReference type="ARBA" id="ARBA00022833"/>
    </source>
</evidence>
<feature type="coiled-coil region" evidence="33">
    <location>
        <begin position="1556"/>
        <end position="1583"/>
    </location>
</feature>
<dbReference type="Gene3D" id="3.30.40.10">
    <property type="entry name" value="Zinc/RING finger domain, C3HC4 (zinc finger)"/>
    <property type="match status" value="1"/>
</dbReference>
<evidence type="ECO:0000256" key="4">
    <source>
        <dbReference type="ARBA" id="ARBA00004496"/>
    </source>
</evidence>
<evidence type="ECO:0000256" key="21">
    <source>
        <dbReference type="ARBA" id="ARBA00023015"/>
    </source>
</evidence>
<feature type="compositionally biased region" description="Polar residues" evidence="34">
    <location>
        <begin position="1185"/>
        <end position="1195"/>
    </location>
</feature>
<dbReference type="PROSITE" id="PS50172">
    <property type="entry name" value="BRCT"/>
    <property type="match status" value="2"/>
</dbReference>
<evidence type="ECO:0000256" key="14">
    <source>
        <dbReference type="ARBA" id="ARBA00022763"/>
    </source>
</evidence>
<comment type="subcellular location">
    <subcellularLocation>
        <location evidence="3">Chromosome</location>
    </subcellularLocation>
    <subcellularLocation>
        <location evidence="4">Cytoplasm</location>
    </subcellularLocation>
    <subcellularLocation>
        <location evidence="2">Nucleus</location>
    </subcellularLocation>
</comment>
<dbReference type="PROSITE" id="PS50089">
    <property type="entry name" value="ZF_RING_2"/>
    <property type="match status" value="1"/>
</dbReference>
<evidence type="ECO:0000256" key="1">
    <source>
        <dbReference type="ARBA" id="ARBA00000900"/>
    </source>
</evidence>
<keyword evidence="26" id="KW-0804">Transcription</keyword>
<dbReference type="Pfam" id="PF12820">
    <property type="entry name" value="BRCT_assoc"/>
    <property type="match status" value="1"/>
</dbReference>
<keyword evidence="12" id="KW-0479">Metal-binding</keyword>
<feature type="compositionally biased region" description="Polar residues" evidence="34">
    <location>
        <begin position="1483"/>
        <end position="1501"/>
    </location>
</feature>
<dbReference type="FunFam" id="3.30.40.10:FF:000213">
    <property type="entry name" value="Breast cancer type 1 susceptibility protein homolog"/>
    <property type="match status" value="1"/>
</dbReference>
<evidence type="ECO:0000256" key="29">
    <source>
        <dbReference type="ARBA" id="ARBA00023242"/>
    </source>
</evidence>
<evidence type="ECO:0000256" key="8">
    <source>
        <dbReference type="ARBA" id="ARBA00022499"/>
    </source>
</evidence>
<evidence type="ECO:0000256" key="6">
    <source>
        <dbReference type="ARBA" id="ARBA00022454"/>
    </source>
</evidence>
<keyword evidence="20" id="KW-0007">Acetylation</keyword>
<dbReference type="InterPro" id="IPR001841">
    <property type="entry name" value="Znf_RING"/>
</dbReference>
<feature type="region of interest" description="Disordered" evidence="34">
    <location>
        <begin position="1399"/>
        <end position="1548"/>
    </location>
</feature>
<evidence type="ECO:0000259" key="36">
    <source>
        <dbReference type="PROSITE" id="PS50172"/>
    </source>
</evidence>
<feature type="compositionally biased region" description="Polar residues" evidence="34">
    <location>
        <begin position="1518"/>
        <end position="1538"/>
    </location>
</feature>
<keyword evidence="33" id="KW-0175">Coiled coil</keyword>
<feature type="region of interest" description="Disordered" evidence="34">
    <location>
        <begin position="572"/>
        <end position="602"/>
    </location>
</feature>
<evidence type="ECO:0000256" key="24">
    <source>
        <dbReference type="ARBA" id="ARBA00023159"/>
    </source>
</evidence>
<evidence type="ECO:0000256" key="9">
    <source>
        <dbReference type="ARBA" id="ARBA00022516"/>
    </source>
</evidence>
<dbReference type="InterPro" id="IPR018957">
    <property type="entry name" value="Znf_C3HC4_RING-type"/>
</dbReference>
<dbReference type="GO" id="GO:0031436">
    <property type="term" value="C:BRCA1-BARD1 complex"/>
    <property type="evidence" value="ECO:0007669"/>
    <property type="project" value="TreeGrafter"/>
</dbReference>
<keyword evidence="6" id="KW-0158">Chromosome</keyword>
<accession>A0A8B9E301</accession>
<evidence type="ECO:0000256" key="33">
    <source>
        <dbReference type="SAM" id="Coils"/>
    </source>
</evidence>
<keyword evidence="23" id="KW-0238">DNA-binding</keyword>
<evidence type="ECO:0000256" key="27">
    <source>
        <dbReference type="ARBA" id="ARBA00023172"/>
    </source>
</evidence>
<feature type="compositionally biased region" description="Basic residues" evidence="34">
    <location>
        <begin position="1358"/>
        <end position="1370"/>
    </location>
</feature>
<dbReference type="GO" id="GO:0061630">
    <property type="term" value="F:ubiquitin protein ligase activity"/>
    <property type="evidence" value="ECO:0007669"/>
    <property type="project" value="UniProtKB-EC"/>
</dbReference>
<dbReference type="CDD" id="cd17721">
    <property type="entry name" value="BRCT_BRCA1_rpt2"/>
    <property type="match status" value="1"/>
</dbReference>
<evidence type="ECO:0000256" key="20">
    <source>
        <dbReference type="ARBA" id="ARBA00022990"/>
    </source>
</evidence>
<evidence type="ECO:0000256" key="3">
    <source>
        <dbReference type="ARBA" id="ARBA00004286"/>
    </source>
</evidence>
<dbReference type="InterPro" id="IPR017907">
    <property type="entry name" value="Znf_RING_CS"/>
</dbReference>
<dbReference type="SMART" id="SM00292">
    <property type="entry name" value="BRCT"/>
    <property type="match status" value="2"/>
</dbReference>
<keyword evidence="24" id="KW-0010">Activator</keyword>
<reference evidence="37" key="2">
    <citation type="submission" date="2025-09" db="UniProtKB">
        <authorList>
            <consortium name="Ensembl"/>
        </authorList>
    </citation>
    <scope>IDENTIFICATION</scope>
</reference>
<dbReference type="EC" id="2.3.2.27" evidence="5"/>
<keyword evidence="8" id="KW-1017">Isopeptide bond</keyword>
<feature type="domain" description="RING-type" evidence="35">
    <location>
        <begin position="181"/>
        <end position="223"/>
    </location>
</feature>
<feature type="region of interest" description="Disordered" evidence="34">
    <location>
        <begin position="369"/>
        <end position="391"/>
    </location>
</feature>
<dbReference type="GO" id="GO:0043009">
    <property type="term" value="P:chordate embryonic development"/>
    <property type="evidence" value="ECO:0007669"/>
    <property type="project" value="TreeGrafter"/>
</dbReference>
<dbReference type="Ensembl" id="ENSACDT00005018832.1">
    <property type="protein sequence ID" value="ENSACDP00005015651.1"/>
    <property type="gene ID" value="ENSACDG00005011447.1"/>
</dbReference>
<keyword evidence="9" id="KW-0444">Lipid biosynthesis</keyword>
<feature type="compositionally biased region" description="Basic and acidic residues" evidence="34">
    <location>
        <begin position="1153"/>
        <end position="1163"/>
    </location>
</feature>
<dbReference type="PROSITE" id="PS00518">
    <property type="entry name" value="ZF_RING_1"/>
    <property type="match status" value="1"/>
</dbReference>
<feature type="domain" description="BRCT" evidence="36">
    <location>
        <begin position="1794"/>
        <end position="1878"/>
    </location>
</feature>
<keyword evidence="28" id="KW-0234">DNA repair</keyword>
<keyword evidence="14" id="KW-0227">DNA damage</keyword>
<evidence type="ECO:0000256" key="34">
    <source>
        <dbReference type="SAM" id="MobiDB-lite"/>
    </source>
</evidence>
<dbReference type="Gene3D" id="3.40.50.10190">
    <property type="entry name" value="BRCT domain"/>
    <property type="match status" value="2"/>
</dbReference>
<feature type="compositionally biased region" description="Polar residues" evidence="34">
    <location>
        <begin position="1739"/>
        <end position="1748"/>
    </location>
</feature>
<evidence type="ECO:0000313" key="37">
    <source>
        <dbReference type="Ensembl" id="ENSACDP00005015651.1"/>
    </source>
</evidence>
<evidence type="ECO:0000256" key="31">
    <source>
        <dbReference type="ARBA" id="ARBA00031556"/>
    </source>
</evidence>
<evidence type="ECO:0000256" key="10">
    <source>
        <dbReference type="ARBA" id="ARBA00022553"/>
    </source>
</evidence>
<keyword evidence="25" id="KW-0275">Fatty acid biosynthesis</keyword>
<dbReference type="FunFam" id="3.40.50.10190:FF:000025">
    <property type="entry name" value="Breast cancer type 1 susceptibility protein homolog"/>
    <property type="match status" value="1"/>
</dbReference>
<dbReference type="GO" id="GO:0000724">
    <property type="term" value="P:double-strand break repair via homologous recombination"/>
    <property type="evidence" value="ECO:0007669"/>
    <property type="project" value="TreeGrafter"/>
</dbReference>
<dbReference type="SUPFAM" id="SSF57850">
    <property type="entry name" value="RING/U-box"/>
    <property type="match status" value="1"/>
</dbReference>
<feature type="region of interest" description="Disordered" evidence="34">
    <location>
        <begin position="77"/>
        <end position="101"/>
    </location>
</feature>
<feature type="compositionally biased region" description="Polar residues" evidence="34">
    <location>
        <begin position="1399"/>
        <end position="1417"/>
    </location>
</feature>
<name>A0A8B9E301_ANSCY</name>
<dbReference type="GO" id="GO:0070531">
    <property type="term" value="C:BRCA1-A complex"/>
    <property type="evidence" value="ECO:0007669"/>
    <property type="project" value="TreeGrafter"/>
</dbReference>
<dbReference type="GO" id="GO:0005737">
    <property type="term" value="C:cytoplasm"/>
    <property type="evidence" value="ECO:0007669"/>
    <property type="project" value="UniProtKB-SubCell"/>
</dbReference>
<feature type="compositionally biased region" description="Polar residues" evidence="34">
    <location>
        <begin position="1442"/>
        <end position="1465"/>
    </location>
</feature>
<dbReference type="CDD" id="cd16498">
    <property type="entry name" value="RING-HC_BRCA1"/>
    <property type="match status" value="1"/>
</dbReference>
<dbReference type="Proteomes" id="UP000694521">
    <property type="component" value="Unplaced"/>
</dbReference>
<dbReference type="Pfam" id="PF00533">
    <property type="entry name" value="BRCT"/>
    <property type="match status" value="2"/>
</dbReference>
<protein>
    <recommendedName>
        <fullName evidence="5">RING-type E3 ubiquitin transferase</fullName>
        <ecNumber evidence="5">2.3.2.27</ecNumber>
    </recommendedName>
    <alternativeName>
        <fullName evidence="31">RING-type E3 ubiquitin transferase BRCA1</fullName>
    </alternativeName>
</protein>
<feature type="compositionally biased region" description="Basic and acidic residues" evidence="34">
    <location>
        <begin position="823"/>
        <end position="834"/>
    </location>
</feature>
<feature type="compositionally biased region" description="Polar residues" evidence="34">
    <location>
        <begin position="914"/>
        <end position="950"/>
    </location>
</feature>
<dbReference type="GO" id="GO:0008270">
    <property type="term" value="F:zinc ion binding"/>
    <property type="evidence" value="ECO:0007669"/>
    <property type="project" value="UniProtKB-KW"/>
</dbReference>
<comment type="catalytic activity">
    <reaction evidence="1">
        <text>S-ubiquitinyl-[E2 ubiquitin-conjugating enzyme]-L-cysteine + [acceptor protein]-L-lysine = [E2 ubiquitin-conjugating enzyme]-L-cysteine + N(6)-ubiquitinyl-[acceptor protein]-L-lysine.</text>
        <dbReference type="EC" id="2.3.2.27"/>
    </reaction>
</comment>
<feature type="region of interest" description="Disordered" evidence="34">
    <location>
        <begin position="1008"/>
        <end position="1027"/>
    </location>
</feature>
<keyword evidence="10" id="KW-0597">Phosphoprotein</keyword>
<dbReference type="GO" id="GO:0005694">
    <property type="term" value="C:chromosome"/>
    <property type="evidence" value="ECO:0007669"/>
    <property type="project" value="UniProtKB-SubCell"/>
</dbReference>
<feature type="region of interest" description="Disordered" evidence="34">
    <location>
        <begin position="1724"/>
        <end position="1755"/>
    </location>
</feature>
<evidence type="ECO:0000256" key="11">
    <source>
        <dbReference type="ARBA" id="ARBA00022679"/>
    </source>
</evidence>
<evidence type="ECO:0000256" key="15">
    <source>
        <dbReference type="ARBA" id="ARBA00022771"/>
    </source>
</evidence>
<dbReference type="InterPro" id="IPR025994">
    <property type="entry name" value="BRCA1_serine_dom"/>
</dbReference>
<reference evidence="37" key="1">
    <citation type="submission" date="2025-08" db="UniProtKB">
        <authorList>
            <consortium name="Ensembl"/>
        </authorList>
    </citation>
    <scope>IDENTIFICATION</scope>
</reference>
<keyword evidence="7" id="KW-0963">Cytoplasm</keyword>
<feature type="region of interest" description="Disordered" evidence="34">
    <location>
        <begin position="459"/>
        <end position="552"/>
    </location>
</feature>
<dbReference type="GO" id="GO:0007095">
    <property type="term" value="P:mitotic G2 DNA damage checkpoint signaling"/>
    <property type="evidence" value="ECO:0007669"/>
    <property type="project" value="TreeGrafter"/>
</dbReference>
<evidence type="ECO:0000256" key="22">
    <source>
        <dbReference type="ARBA" id="ARBA00023098"/>
    </source>
</evidence>
<keyword evidence="11" id="KW-0808">Transferase</keyword>
<evidence type="ECO:0000256" key="5">
    <source>
        <dbReference type="ARBA" id="ARBA00012483"/>
    </source>
</evidence>
<evidence type="ECO:0000256" key="28">
    <source>
        <dbReference type="ARBA" id="ARBA00023204"/>
    </source>
</evidence>
<feature type="region of interest" description="Disordered" evidence="34">
    <location>
        <begin position="1259"/>
        <end position="1286"/>
    </location>
</feature>
<evidence type="ECO:0000259" key="35">
    <source>
        <dbReference type="PROSITE" id="PS50089"/>
    </source>
</evidence>
<keyword evidence="30" id="KW-0131">Cell cycle</keyword>
<feature type="region of interest" description="Disordered" evidence="34">
    <location>
        <begin position="25"/>
        <end position="61"/>
    </location>
</feature>
<evidence type="ECO:0000256" key="25">
    <source>
        <dbReference type="ARBA" id="ARBA00023160"/>
    </source>
</evidence>
<evidence type="ECO:0000256" key="30">
    <source>
        <dbReference type="ARBA" id="ARBA00023306"/>
    </source>
</evidence>
<dbReference type="PANTHER" id="PTHR13763:SF0">
    <property type="entry name" value="BREAST CANCER TYPE 1 SUSCEPTIBILITY PROTEIN"/>
    <property type="match status" value="1"/>
</dbReference>
<dbReference type="InterPro" id="IPR001357">
    <property type="entry name" value="BRCT_dom"/>
</dbReference>
<feature type="compositionally biased region" description="Basic and acidic residues" evidence="34">
    <location>
        <begin position="372"/>
        <end position="384"/>
    </location>
</feature>
<dbReference type="InterPro" id="IPR031099">
    <property type="entry name" value="BRCA1-associated"/>
</dbReference>
<evidence type="ECO:0000256" key="19">
    <source>
        <dbReference type="ARBA" id="ARBA00022843"/>
    </source>
</evidence>
<feature type="compositionally biased region" description="Basic and acidic residues" evidence="34">
    <location>
        <begin position="498"/>
        <end position="509"/>
    </location>
</feature>
<feature type="region of interest" description="Disordered" evidence="34">
    <location>
        <begin position="1619"/>
        <end position="1707"/>
    </location>
</feature>
<dbReference type="InterPro" id="IPR013083">
    <property type="entry name" value="Znf_RING/FYVE/PHD"/>
</dbReference>
<dbReference type="SUPFAM" id="SSF52113">
    <property type="entry name" value="BRCT domain"/>
    <property type="match status" value="2"/>
</dbReference>
<keyword evidence="15 32" id="KW-0863">Zinc-finger</keyword>
<feature type="compositionally biased region" description="Polar residues" evidence="34">
    <location>
        <begin position="770"/>
        <end position="784"/>
    </location>
</feature>
<keyword evidence="18" id="KW-0862">Zinc</keyword>
<proteinExistence type="predicted"/>
<feature type="compositionally biased region" description="Basic and acidic residues" evidence="34">
    <location>
        <begin position="1636"/>
        <end position="1646"/>
    </location>
</feature>
<dbReference type="PANTHER" id="PTHR13763">
    <property type="entry name" value="BREAST CANCER TYPE 1 SUSCEPTIBILITY PROTEIN BRCA1"/>
    <property type="match status" value="1"/>
</dbReference>
<keyword evidence="27" id="KW-0233">DNA recombination</keyword>
<feature type="region of interest" description="Disordered" evidence="34">
    <location>
        <begin position="707"/>
        <end position="838"/>
    </location>
</feature>
<dbReference type="GO" id="GO:0045944">
    <property type="term" value="P:positive regulation of transcription by RNA polymerase II"/>
    <property type="evidence" value="ECO:0007669"/>
    <property type="project" value="TreeGrafter"/>
</dbReference>
<evidence type="ECO:0000256" key="23">
    <source>
        <dbReference type="ARBA" id="ARBA00023125"/>
    </source>
</evidence>
<dbReference type="SMART" id="SM00184">
    <property type="entry name" value="RING"/>
    <property type="match status" value="1"/>
</dbReference>
<keyword evidence="21" id="KW-0805">Transcription regulation</keyword>
<dbReference type="PRINTS" id="PR00493">
    <property type="entry name" value="BRSTCANCERI"/>
</dbReference>
<feature type="domain" description="BRCT" evidence="36">
    <location>
        <begin position="1898"/>
        <end position="1997"/>
    </location>
</feature>
<evidence type="ECO:0000256" key="32">
    <source>
        <dbReference type="PROSITE-ProRule" id="PRU00175"/>
    </source>
</evidence>
<evidence type="ECO:0000313" key="38">
    <source>
        <dbReference type="Proteomes" id="UP000694521"/>
    </source>
</evidence>
<evidence type="ECO:0000256" key="12">
    <source>
        <dbReference type="ARBA" id="ARBA00022723"/>
    </source>
</evidence>
<evidence type="ECO:0000256" key="7">
    <source>
        <dbReference type="ARBA" id="ARBA00022490"/>
    </source>
</evidence>
<keyword evidence="16" id="KW-0833">Ubl conjugation pathway</keyword>
<keyword evidence="38" id="KW-1185">Reference proteome</keyword>
<keyword evidence="19" id="KW-0832">Ubl conjugation</keyword>
<feature type="compositionally biased region" description="Basic and acidic residues" evidence="34">
    <location>
        <begin position="717"/>
        <end position="739"/>
    </location>
</feature>
<dbReference type="GO" id="GO:0003677">
    <property type="term" value="F:DNA binding"/>
    <property type="evidence" value="ECO:0007669"/>
    <property type="project" value="UniProtKB-KW"/>
</dbReference>
<feature type="region of interest" description="Disordered" evidence="34">
    <location>
        <begin position="1299"/>
        <end position="1320"/>
    </location>
</feature>
<evidence type="ECO:0000256" key="16">
    <source>
        <dbReference type="ARBA" id="ARBA00022786"/>
    </source>
</evidence>